<sequence>MLHNLCLFQQSLCDILADNIGIQKLQLNSTDLGDEVKIFSFKLTH</sequence>
<organism evidence="1">
    <name type="scientific">Rhizophora mucronata</name>
    <name type="common">Asiatic mangrove</name>
    <dbReference type="NCBI Taxonomy" id="61149"/>
    <lineage>
        <taxon>Eukaryota</taxon>
        <taxon>Viridiplantae</taxon>
        <taxon>Streptophyta</taxon>
        <taxon>Embryophyta</taxon>
        <taxon>Tracheophyta</taxon>
        <taxon>Spermatophyta</taxon>
        <taxon>Magnoliopsida</taxon>
        <taxon>eudicotyledons</taxon>
        <taxon>Gunneridae</taxon>
        <taxon>Pentapetalae</taxon>
        <taxon>rosids</taxon>
        <taxon>fabids</taxon>
        <taxon>Malpighiales</taxon>
        <taxon>Rhizophoraceae</taxon>
        <taxon>Rhizophora</taxon>
    </lineage>
</organism>
<protein>
    <submittedName>
        <fullName evidence="1">Uncharacterized protein</fullName>
    </submittedName>
</protein>
<dbReference type="EMBL" id="GGEC01035442">
    <property type="protein sequence ID" value="MBX15926.1"/>
    <property type="molecule type" value="Transcribed_RNA"/>
</dbReference>
<name>A0A2P2LD68_RHIMU</name>
<proteinExistence type="predicted"/>
<evidence type="ECO:0000313" key="1">
    <source>
        <dbReference type="EMBL" id="MBX15926.1"/>
    </source>
</evidence>
<dbReference type="AlphaFoldDB" id="A0A2P2LD68"/>
<reference evidence="1" key="1">
    <citation type="submission" date="2018-02" db="EMBL/GenBank/DDBJ databases">
        <title>Rhizophora mucronata_Transcriptome.</title>
        <authorList>
            <person name="Meera S.P."/>
            <person name="Sreeshan A."/>
            <person name="Augustine A."/>
        </authorList>
    </citation>
    <scope>NUCLEOTIDE SEQUENCE</scope>
    <source>
        <tissue evidence="1">Leaf</tissue>
    </source>
</reference>
<accession>A0A2P2LD68</accession>